<protein>
    <submittedName>
        <fullName evidence="1">40041_t:CDS:1</fullName>
    </submittedName>
</protein>
<dbReference type="InterPro" id="IPR052980">
    <property type="entry name" value="Crinkler_effector"/>
</dbReference>
<gene>
    <name evidence="1" type="ORF">GMARGA_LOCUS37336</name>
</gene>
<dbReference type="Proteomes" id="UP000789901">
    <property type="component" value="Unassembled WGS sequence"/>
</dbReference>
<name>A0ABN7X124_GIGMA</name>
<evidence type="ECO:0000313" key="1">
    <source>
        <dbReference type="EMBL" id="CAG8844860.1"/>
    </source>
</evidence>
<feature type="non-terminal residue" evidence="1">
    <location>
        <position position="1"/>
    </location>
</feature>
<sequence>PKKRTLNEITNYFDKQVPLTKRQKSEDEFDEKLSKFWKVLKNVKISEKFLRLPDDNHFFGKQSQPSVVFIRDCYIDLEGIVLDKKIQRLRITGNPGIGKTFFGYYLLYKLASSNEGSISKENIFSFNQYLNEPETWYIVEGHVPKECEAKTILVCSPRKGNYREFDKYIGSTIRYMPVWTFNEIEECRSNIFNHLGIDKIKNLYMRWGGIPRFVLENAHDKAQQNLLQHAIDTVDETILNYVGETNCPNDVTDEETDAEKVLPYTEANEVVVKLKINYKEKLKNFLMASSSINEYGSLRGNIFERVAHQILQGGGTFNIRILEPHSITCKIKIPKRIMLTFDDVNEIKKEFRICDHNEIYFYFVVPTDLFENFKCQNFVTGKKIVKQMPSWGNSVKQYALEINLNS</sequence>
<keyword evidence="2" id="KW-1185">Reference proteome</keyword>
<proteinExistence type="predicted"/>
<dbReference type="EMBL" id="CAJVQB010077334">
    <property type="protein sequence ID" value="CAG8844860.1"/>
    <property type="molecule type" value="Genomic_DNA"/>
</dbReference>
<organism evidence="1 2">
    <name type="scientific">Gigaspora margarita</name>
    <dbReference type="NCBI Taxonomy" id="4874"/>
    <lineage>
        <taxon>Eukaryota</taxon>
        <taxon>Fungi</taxon>
        <taxon>Fungi incertae sedis</taxon>
        <taxon>Mucoromycota</taxon>
        <taxon>Glomeromycotina</taxon>
        <taxon>Glomeromycetes</taxon>
        <taxon>Diversisporales</taxon>
        <taxon>Gigasporaceae</taxon>
        <taxon>Gigaspora</taxon>
    </lineage>
</organism>
<accession>A0ABN7X124</accession>
<comment type="caution">
    <text evidence="1">The sequence shown here is derived from an EMBL/GenBank/DDBJ whole genome shotgun (WGS) entry which is preliminary data.</text>
</comment>
<feature type="non-terminal residue" evidence="1">
    <location>
        <position position="406"/>
    </location>
</feature>
<dbReference type="PANTHER" id="PTHR33129">
    <property type="entry name" value="PROTEIN KINASE DOMAIN-CONTAINING PROTEIN-RELATED"/>
    <property type="match status" value="1"/>
</dbReference>
<reference evidence="1 2" key="1">
    <citation type="submission" date="2021-06" db="EMBL/GenBank/DDBJ databases">
        <authorList>
            <person name="Kallberg Y."/>
            <person name="Tangrot J."/>
            <person name="Rosling A."/>
        </authorList>
    </citation>
    <scope>NUCLEOTIDE SEQUENCE [LARGE SCALE GENOMIC DNA]</scope>
    <source>
        <strain evidence="1 2">120-4 pot B 10/14</strain>
    </source>
</reference>
<dbReference type="PANTHER" id="PTHR33129:SF1">
    <property type="entry name" value="ATP-BINDING PROTEIN"/>
    <property type="match status" value="1"/>
</dbReference>
<evidence type="ECO:0000313" key="2">
    <source>
        <dbReference type="Proteomes" id="UP000789901"/>
    </source>
</evidence>